<organism evidence="12 13">
    <name type="scientific">Candidatus Egerieisoma faecipullorum</name>
    <dbReference type="NCBI Taxonomy" id="2840963"/>
    <lineage>
        <taxon>Bacteria</taxon>
        <taxon>Bacillati</taxon>
        <taxon>Bacillota</taxon>
        <taxon>Clostridia</taxon>
        <taxon>Eubacteriales</taxon>
        <taxon>Clostridiaceae</taxon>
        <taxon>Clostridiaceae incertae sedis</taxon>
        <taxon>Candidatus Egerieisoma</taxon>
    </lineage>
</organism>
<evidence type="ECO:0000313" key="13">
    <source>
        <dbReference type="Proteomes" id="UP000824089"/>
    </source>
</evidence>
<dbReference type="SUPFAM" id="SSF102829">
    <property type="entry name" value="Cell division protein ZapA-like"/>
    <property type="match status" value="1"/>
</dbReference>
<keyword evidence="6" id="KW-0131">Cell cycle</keyword>
<protein>
    <recommendedName>
        <fullName evidence="2">Cell division protein ZapA</fullName>
    </recommendedName>
    <alternativeName>
        <fullName evidence="9">Z ring-associated protein ZapA</fullName>
    </alternativeName>
</protein>
<keyword evidence="3" id="KW-0963">Cytoplasm</keyword>
<accession>A0A9D1I7F4</accession>
<name>A0A9D1I7F4_9CLOT</name>
<dbReference type="AlphaFoldDB" id="A0A9D1I7F4"/>
<evidence type="ECO:0000313" key="12">
    <source>
        <dbReference type="EMBL" id="HIU29546.1"/>
    </source>
</evidence>
<comment type="subcellular location">
    <subcellularLocation>
        <location evidence="1">Cytoplasm</location>
    </subcellularLocation>
</comment>
<dbReference type="PANTHER" id="PTHR34981:SF1">
    <property type="entry name" value="CELL DIVISION PROTEIN ZAPA"/>
    <property type="match status" value="1"/>
</dbReference>
<comment type="caution">
    <text evidence="12">The sequence shown here is derived from an EMBL/GenBank/DDBJ whole genome shotgun (WGS) entry which is preliminary data.</text>
</comment>
<sequence length="152" mass="17469">MAEKNKIRFTINGKTYTLLHDEPEEYMHRIEHYLNTKVAAASKSGIQLGEQTAIVMASISITDELFKTQKNFNTLRNEIKRMMDEYDRLKIEKQELDEQLAKAEQQIDTLSKQLLLARHGASPDQNFAAERTNESVSGSTYLPANHDMYDES</sequence>
<dbReference type="GO" id="GO:0032153">
    <property type="term" value="C:cell division site"/>
    <property type="evidence" value="ECO:0007669"/>
    <property type="project" value="TreeGrafter"/>
</dbReference>
<feature type="region of interest" description="Disordered" evidence="11">
    <location>
        <begin position="121"/>
        <end position="152"/>
    </location>
</feature>
<evidence type="ECO:0000256" key="9">
    <source>
        <dbReference type="ARBA" id="ARBA00033158"/>
    </source>
</evidence>
<evidence type="ECO:0000256" key="8">
    <source>
        <dbReference type="ARBA" id="ARBA00026068"/>
    </source>
</evidence>
<keyword evidence="5" id="KW-0717">Septation</keyword>
<evidence type="ECO:0000256" key="1">
    <source>
        <dbReference type="ARBA" id="ARBA00004496"/>
    </source>
</evidence>
<proteinExistence type="predicted"/>
<evidence type="ECO:0000256" key="7">
    <source>
        <dbReference type="ARBA" id="ARBA00024910"/>
    </source>
</evidence>
<comment type="function">
    <text evidence="7">Activator of cell division through the inhibition of FtsZ GTPase activity, therefore promoting FtsZ assembly into bundles of protofilaments necessary for the formation of the division Z ring. It is recruited early at mid-cell but it is not essential for cell division.</text>
</comment>
<dbReference type="GO" id="GO:0000917">
    <property type="term" value="P:division septum assembly"/>
    <property type="evidence" value="ECO:0007669"/>
    <property type="project" value="UniProtKB-KW"/>
</dbReference>
<keyword evidence="4 12" id="KW-0132">Cell division</keyword>
<gene>
    <name evidence="12" type="primary">zapA</name>
    <name evidence="12" type="ORF">IAD50_04520</name>
</gene>
<dbReference type="GO" id="GO:0005829">
    <property type="term" value="C:cytosol"/>
    <property type="evidence" value="ECO:0007669"/>
    <property type="project" value="TreeGrafter"/>
</dbReference>
<evidence type="ECO:0000256" key="11">
    <source>
        <dbReference type="SAM" id="MobiDB-lite"/>
    </source>
</evidence>
<reference evidence="12" key="1">
    <citation type="submission" date="2020-10" db="EMBL/GenBank/DDBJ databases">
        <authorList>
            <person name="Gilroy R."/>
        </authorList>
    </citation>
    <scope>NUCLEOTIDE SEQUENCE</scope>
    <source>
        <strain evidence="12">CHK195-4489</strain>
    </source>
</reference>
<evidence type="ECO:0000256" key="10">
    <source>
        <dbReference type="SAM" id="Coils"/>
    </source>
</evidence>
<evidence type="ECO:0000256" key="2">
    <source>
        <dbReference type="ARBA" id="ARBA00015195"/>
    </source>
</evidence>
<evidence type="ECO:0000256" key="6">
    <source>
        <dbReference type="ARBA" id="ARBA00023306"/>
    </source>
</evidence>
<feature type="coiled-coil region" evidence="10">
    <location>
        <begin position="65"/>
        <end position="113"/>
    </location>
</feature>
<keyword evidence="10" id="KW-0175">Coiled coil</keyword>
<dbReference type="Gene3D" id="6.10.250.790">
    <property type="match status" value="1"/>
</dbReference>
<dbReference type="GO" id="GO:0043093">
    <property type="term" value="P:FtsZ-dependent cytokinesis"/>
    <property type="evidence" value="ECO:0007669"/>
    <property type="project" value="TreeGrafter"/>
</dbReference>
<evidence type="ECO:0000256" key="3">
    <source>
        <dbReference type="ARBA" id="ARBA00022490"/>
    </source>
</evidence>
<dbReference type="InterPro" id="IPR053712">
    <property type="entry name" value="Bac_CellDiv_Activator"/>
</dbReference>
<dbReference type="InterPro" id="IPR007838">
    <property type="entry name" value="Cell_div_ZapA-like"/>
</dbReference>
<dbReference type="InterPro" id="IPR036192">
    <property type="entry name" value="Cell_div_ZapA-like_sf"/>
</dbReference>
<evidence type="ECO:0000256" key="4">
    <source>
        <dbReference type="ARBA" id="ARBA00022618"/>
    </source>
</evidence>
<dbReference type="Proteomes" id="UP000824089">
    <property type="component" value="Unassembled WGS sequence"/>
</dbReference>
<evidence type="ECO:0000256" key="5">
    <source>
        <dbReference type="ARBA" id="ARBA00023210"/>
    </source>
</evidence>
<dbReference type="Pfam" id="PF05164">
    <property type="entry name" value="ZapA"/>
    <property type="match status" value="1"/>
</dbReference>
<dbReference type="PANTHER" id="PTHR34981">
    <property type="entry name" value="CELL DIVISION PROTEIN ZAPA"/>
    <property type="match status" value="1"/>
</dbReference>
<comment type="subunit">
    <text evidence="8">Homodimer. Interacts with FtsZ.</text>
</comment>
<dbReference type="EMBL" id="DVMM01000091">
    <property type="protein sequence ID" value="HIU29546.1"/>
    <property type="molecule type" value="Genomic_DNA"/>
</dbReference>
<dbReference type="GO" id="GO:0000921">
    <property type="term" value="P:septin ring assembly"/>
    <property type="evidence" value="ECO:0007669"/>
    <property type="project" value="TreeGrafter"/>
</dbReference>
<reference evidence="12" key="2">
    <citation type="journal article" date="2021" name="PeerJ">
        <title>Extensive microbial diversity within the chicken gut microbiome revealed by metagenomics and culture.</title>
        <authorList>
            <person name="Gilroy R."/>
            <person name="Ravi A."/>
            <person name="Getino M."/>
            <person name="Pursley I."/>
            <person name="Horton D.L."/>
            <person name="Alikhan N.F."/>
            <person name="Baker D."/>
            <person name="Gharbi K."/>
            <person name="Hall N."/>
            <person name="Watson M."/>
            <person name="Adriaenssens E.M."/>
            <person name="Foster-Nyarko E."/>
            <person name="Jarju S."/>
            <person name="Secka A."/>
            <person name="Antonio M."/>
            <person name="Oren A."/>
            <person name="Chaudhuri R.R."/>
            <person name="La Ragione R."/>
            <person name="Hildebrand F."/>
            <person name="Pallen M.J."/>
        </authorList>
    </citation>
    <scope>NUCLEOTIDE SEQUENCE</scope>
    <source>
        <strain evidence="12">CHK195-4489</strain>
    </source>
</reference>
<dbReference type="GO" id="GO:0030428">
    <property type="term" value="C:cell septum"/>
    <property type="evidence" value="ECO:0007669"/>
    <property type="project" value="TreeGrafter"/>
</dbReference>